<keyword evidence="1" id="KW-0614">Plasmid</keyword>
<organism evidence="1">
    <name type="scientific">Alcaligenes faecalis</name>
    <dbReference type="NCBI Taxonomy" id="511"/>
    <lineage>
        <taxon>Bacteria</taxon>
        <taxon>Pseudomonadati</taxon>
        <taxon>Pseudomonadota</taxon>
        <taxon>Betaproteobacteria</taxon>
        <taxon>Burkholderiales</taxon>
        <taxon>Alcaligenaceae</taxon>
        <taxon>Alcaligenes</taxon>
    </lineage>
</organism>
<reference evidence="1" key="1">
    <citation type="submission" date="2017-02" db="EMBL/GenBank/DDBJ databases">
        <title>Emergence of VIM metallo-beta-lactamase producing Alcaligenes faecalis in GAZA, Palestine.</title>
        <authorList>
            <person name="Al Laham N."/>
            <person name="Chavda K."/>
            <person name="Cienfuegos V."/>
            <person name="Kreiswirth B."/>
            <person name="Chen L."/>
        </authorList>
    </citation>
    <scope>NUCLEOTIDE SEQUENCE</scope>
    <source>
        <strain evidence="1">GZAF1</strain>
        <plasmid evidence="1">pGZAF1_VIM</plasmid>
    </source>
</reference>
<evidence type="ECO:0000313" key="1">
    <source>
        <dbReference type="EMBL" id="ASD48481.1"/>
    </source>
</evidence>
<protein>
    <submittedName>
        <fullName evidence="1">Uncharacterized protein</fullName>
    </submittedName>
</protein>
<accession>A0A1Z3ML94</accession>
<proteinExistence type="predicted"/>
<sequence>MLFGYQLQDIDIDVLEDRLSPVKFRTLAGPTRQAAYFMPRRKFTLEHKTINVKEIMLKIHVLKAGLKE</sequence>
<geneLocation type="plasmid" evidence="1">
    <name>pGZAF1_VIM</name>
</geneLocation>
<name>A0A1Z3ML94_ALCFA</name>
<dbReference type="AlphaFoldDB" id="A0A1Z3ML94"/>
<dbReference type="EMBL" id="KY623659">
    <property type="protein sequence ID" value="ASD48481.1"/>
    <property type="molecule type" value="Genomic_DNA"/>
</dbReference>